<dbReference type="EMBL" id="FWXH01000008">
    <property type="protein sequence ID" value="SMC25183.1"/>
    <property type="molecule type" value="Genomic_DNA"/>
</dbReference>
<name>A0A1W1XMK5_9CLOT</name>
<sequence length="182" mass="20470">MRQLLLNEVIKILSNKKYNKYTKYKSQNKITDSTVGKNTKMNIIIAIAIGIVVIVALIIMNPTHLEALDGYTETNQQLIGTYDLVPEDSYYVGTGTLNGIVHARFEARQNGKISDTVDVTKKFFKIVHKDVGALNGKVEAYKRTYKKGSDIKTHFYYVLYVDSSSKIKDCGTLSTDEDDSDD</sequence>
<accession>A0A1W1XMK5</accession>
<dbReference type="AlphaFoldDB" id="A0A1W1XMK5"/>
<dbReference type="Proteomes" id="UP000192468">
    <property type="component" value="Unassembled WGS sequence"/>
</dbReference>
<keyword evidence="1" id="KW-0812">Transmembrane</keyword>
<evidence type="ECO:0000313" key="2">
    <source>
        <dbReference type="EMBL" id="SMC25183.1"/>
    </source>
</evidence>
<keyword evidence="1" id="KW-0472">Membrane</keyword>
<evidence type="ECO:0000313" key="3">
    <source>
        <dbReference type="Proteomes" id="UP000192468"/>
    </source>
</evidence>
<protein>
    <submittedName>
        <fullName evidence="2">Uncharacterized protein</fullName>
    </submittedName>
</protein>
<dbReference type="STRING" id="1121291.SAMN02745134_02393"/>
<keyword evidence="1" id="KW-1133">Transmembrane helix</keyword>
<keyword evidence="3" id="KW-1185">Reference proteome</keyword>
<proteinExistence type="predicted"/>
<gene>
    <name evidence="2" type="ORF">SAMN02745134_02393</name>
</gene>
<organism evidence="2 3">
    <name type="scientific">Clostridium acidisoli DSM 12555</name>
    <dbReference type="NCBI Taxonomy" id="1121291"/>
    <lineage>
        <taxon>Bacteria</taxon>
        <taxon>Bacillati</taxon>
        <taxon>Bacillota</taxon>
        <taxon>Clostridia</taxon>
        <taxon>Eubacteriales</taxon>
        <taxon>Clostridiaceae</taxon>
        <taxon>Clostridium</taxon>
    </lineage>
</organism>
<reference evidence="2 3" key="1">
    <citation type="submission" date="2017-04" db="EMBL/GenBank/DDBJ databases">
        <authorList>
            <person name="Afonso C.L."/>
            <person name="Miller P.J."/>
            <person name="Scott M.A."/>
            <person name="Spackman E."/>
            <person name="Goraichik I."/>
            <person name="Dimitrov K.M."/>
            <person name="Suarez D.L."/>
            <person name="Swayne D.E."/>
        </authorList>
    </citation>
    <scope>NUCLEOTIDE SEQUENCE [LARGE SCALE GENOMIC DNA]</scope>
    <source>
        <strain evidence="2 3">DSM 12555</strain>
    </source>
</reference>
<feature type="transmembrane region" description="Helical" evidence="1">
    <location>
        <begin position="41"/>
        <end position="60"/>
    </location>
</feature>
<evidence type="ECO:0000256" key="1">
    <source>
        <dbReference type="SAM" id="Phobius"/>
    </source>
</evidence>